<comment type="caution">
    <text evidence="15">The sequence shown here is derived from an EMBL/GenBank/DDBJ whole genome shotgun (WGS) entry which is preliminary data.</text>
</comment>
<dbReference type="InterPro" id="IPR027120">
    <property type="entry name" value="Smc2_ABC"/>
</dbReference>
<evidence type="ECO:0000256" key="1">
    <source>
        <dbReference type="ARBA" id="ARBA00004123"/>
    </source>
</evidence>
<dbReference type="EMBL" id="LATX01000865">
    <property type="protein sequence ID" value="KTB44735.1"/>
    <property type="molecule type" value="Genomic_DNA"/>
</dbReference>
<dbReference type="AlphaFoldDB" id="A0A0W0G837"/>
<dbReference type="PIRSF" id="PIRSF005719">
    <property type="entry name" value="SMC"/>
    <property type="match status" value="1"/>
</dbReference>
<evidence type="ECO:0000259" key="14">
    <source>
        <dbReference type="SMART" id="SM00968"/>
    </source>
</evidence>
<dbReference type="GO" id="GO:0005634">
    <property type="term" value="C:nucleus"/>
    <property type="evidence" value="ECO:0007669"/>
    <property type="project" value="UniProtKB-SubCell"/>
</dbReference>
<dbReference type="InterPro" id="IPR010935">
    <property type="entry name" value="SMC_hinge"/>
</dbReference>
<evidence type="ECO:0000256" key="2">
    <source>
        <dbReference type="ARBA" id="ARBA00005231"/>
    </source>
</evidence>
<name>A0A0W0G837_MONRR</name>
<dbReference type="Gene3D" id="3.40.50.300">
    <property type="entry name" value="P-loop containing nucleotide triphosphate hydrolases"/>
    <property type="match status" value="2"/>
</dbReference>
<keyword evidence="7 12" id="KW-0175">Coiled coil</keyword>
<keyword evidence="6" id="KW-0067">ATP-binding</keyword>
<dbReference type="SUPFAM" id="SSF52540">
    <property type="entry name" value="P-loop containing nucleoside triphosphate hydrolases"/>
    <property type="match status" value="1"/>
</dbReference>
<dbReference type="GO" id="GO:0007059">
    <property type="term" value="P:chromosome segregation"/>
    <property type="evidence" value="ECO:0007669"/>
    <property type="project" value="UniProtKB-ARBA"/>
</dbReference>
<evidence type="ECO:0000256" key="8">
    <source>
        <dbReference type="ARBA" id="ARBA00023067"/>
    </source>
</evidence>
<reference evidence="15 16" key="1">
    <citation type="submission" date="2015-12" db="EMBL/GenBank/DDBJ databases">
        <title>Draft genome sequence of Moniliophthora roreri, the causal agent of frosty pod rot of cacao.</title>
        <authorList>
            <person name="Aime M.C."/>
            <person name="Diaz-Valderrama J.R."/>
            <person name="Kijpornyongpan T."/>
            <person name="Phillips-Mora W."/>
        </authorList>
    </citation>
    <scope>NUCLEOTIDE SEQUENCE [LARGE SCALE GENOMIC DNA]</scope>
    <source>
        <strain evidence="15 16">MCA 2952</strain>
    </source>
</reference>
<dbReference type="CDD" id="cd03273">
    <property type="entry name" value="ABC_SMC2_euk"/>
    <property type="match status" value="1"/>
</dbReference>
<comment type="subcellular location">
    <subcellularLocation>
        <location evidence="1 11">Nucleus</location>
    </subcellularLocation>
</comment>
<evidence type="ECO:0000256" key="11">
    <source>
        <dbReference type="PIRNR" id="PIRNR005719"/>
    </source>
</evidence>
<dbReference type="SMART" id="SM00968">
    <property type="entry name" value="SMC_hinge"/>
    <property type="match status" value="1"/>
</dbReference>
<dbReference type="Pfam" id="PF06470">
    <property type="entry name" value="SMC_hinge"/>
    <property type="match status" value="1"/>
</dbReference>
<keyword evidence="3" id="KW-0132">Cell division</keyword>
<dbReference type="SUPFAM" id="SSF75553">
    <property type="entry name" value="Smc hinge domain"/>
    <property type="match status" value="1"/>
</dbReference>
<dbReference type="GO" id="GO:0005694">
    <property type="term" value="C:chromosome"/>
    <property type="evidence" value="ECO:0007669"/>
    <property type="project" value="InterPro"/>
</dbReference>
<dbReference type="InterPro" id="IPR027417">
    <property type="entry name" value="P-loop_NTPase"/>
</dbReference>
<keyword evidence="5" id="KW-0498">Mitosis</keyword>
<feature type="domain" description="SMC hinge" evidence="14">
    <location>
        <begin position="527"/>
        <end position="648"/>
    </location>
</feature>
<keyword evidence="10" id="KW-0131">Cell cycle</keyword>
<comment type="similarity">
    <text evidence="2">Belongs to the SMC family. SMC2 subfamily.</text>
</comment>
<dbReference type="GO" id="GO:0005524">
    <property type="term" value="F:ATP binding"/>
    <property type="evidence" value="ECO:0007669"/>
    <property type="project" value="UniProtKB-KW"/>
</dbReference>
<accession>A0A0W0G837</accession>
<dbReference type="eggNOG" id="KOG0933">
    <property type="taxonomic scope" value="Eukaryota"/>
</dbReference>
<evidence type="ECO:0000256" key="7">
    <source>
        <dbReference type="ARBA" id="ARBA00023054"/>
    </source>
</evidence>
<keyword evidence="8" id="KW-0226">DNA condensation</keyword>
<dbReference type="Gene3D" id="3.30.70.1620">
    <property type="match status" value="1"/>
</dbReference>
<evidence type="ECO:0000256" key="4">
    <source>
        <dbReference type="ARBA" id="ARBA00022741"/>
    </source>
</evidence>
<evidence type="ECO:0000256" key="3">
    <source>
        <dbReference type="ARBA" id="ARBA00022618"/>
    </source>
</evidence>
<evidence type="ECO:0000313" key="16">
    <source>
        <dbReference type="Proteomes" id="UP000054988"/>
    </source>
</evidence>
<organism evidence="15 16">
    <name type="scientific">Moniliophthora roreri</name>
    <name type="common">Frosty pod rot fungus</name>
    <name type="synonym">Monilia roreri</name>
    <dbReference type="NCBI Taxonomy" id="221103"/>
    <lineage>
        <taxon>Eukaryota</taxon>
        <taxon>Fungi</taxon>
        <taxon>Dikarya</taxon>
        <taxon>Basidiomycota</taxon>
        <taxon>Agaricomycotina</taxon>
        <taxon>Agaricomycetes</taxon>
        <taxon>Agaricomycetidae</taxon>
        <taxon>Agaricales</taxon>
        <taxon>Marasmiineae</taxon>
        <taxon>Marasmiaceae</taxon>
        <taxon>Moniliophthora</taxon>
    </lineage>
</organism>
<evidence type="ECO:0000313" key="15">
    <source>
        <dbReference type="EMBL" id="KTB44735.1"/>
    </source>
</evidence>
<dbReference type="GO" id="GO:0030261">
    <property type="term" value="P:chromosome condensation"/>
    <property type="evidence" value="ECO:0007669"/>
    <property type="project" value="UniProtKB-KW"/>
</dbReference>
<dbReference type="Proteomes" id="UP000054988">
    <property type="component" value="Unassembled WGS sequence"/>
</dbReference>
<sequence>MRIEELVLEGFKSYPGRTQISGWDPSFNAITGFNGSGKSNILDAISFVLGLTNMSTMRAQHQADLIYKKGQAGVTKASVTIVFNNSDRDKSPPGYENCSQITVTRQFALPNISKYLINGHKSQQQNVQRLFQSVQLNINNPNFVIMQGRITKVLNMRPQEILGMVEEAAGTRMYEEGKDKARKAMAKKQKKLDADNLTLTEEIIPHVEKLREEKRTFLEFQKAETEKERIEQVLAGWKWQDAINRQEGSKHDIGAKKEEIAEKKAEQTKKTHEIGVAEKEMARAQKAREDELKKGGKLSKLQEEVAELDKAVVKVRTQAEIKEGSIKEEETQIGVSEGEVKDLENSYSEKKQEVDRLKTEFDKIDGQAKEKQEKLNRDEELLQTLQTGLSSKKNNAGGGGGGGGYMGQLADAETRRRDAQVEEEQSKRKLGMRQKELKDTEEQYKRVEKAAGDSKKRVDQMRGVVEGCRRKLNDCGWTEQMEKEGEEKIQQLKQEAMRHTDRVEQARRNLGSLDFEYESPGPHFDKRKVKGRLGKLIQLKPQDYNKGPALEVTAGGKLYQVVVQDEKVGKDLLTHGKLKKRVTLIPLNKIQAYKASAQKVRAATDAAPGKARLALDLISYNTEVESAMTYAFGSTIVCDDESSAKVVTFNKNIGLRSVTLEGDVYDPNGTLSGGSAPQSSGILIKVQEVLEIENDLENAKEALMEAEKEWNSDRTKRKRDEWRRLTRELEIKEHELRLAEQSLGESSASKLAAQVDELNQAIAELTTTVAAAQERQKHADAEIKELKRDMEEYKNNKEGKIDELKESISKQKSAIQKQQVVVKTKQKEVQTATLELEQIQTDIDTAKSNVQQIKAGIVKLGKELASLQSEITSKEAESARASERLEEELKSLKRFDAEITSLERTIKDNKKAVAQIDEDIKTLTQEIEGCKKAAEHARNEANKLEKQYSWIEEDKHLFGEPGTKYDFASMNIKDMHEQAAQLEETLRAKKKKVNHRAVNMLDDVEKREASLRKNIATVVKDKQKIEDTIEHLDTEKRQALEKTWSKVDKDFGAIFAELLPGNFAKLVPPEGKDLMSGGLEVKVRLGSVWKQSLTELSGGQRSLIALSLIMALLQFKPAPMYILDEIDAALDLQHTANIGHLFRTRFKGSQFIVVSLKDGLFNNANVLFRTSFRDGTSVVEREERRSGSALYDVERRAAGAGR</sequence>
<dbReference type="FunFam" id="3.40.50.300:FF:000385">
    <property type="entry name" value="Structural maintenance of chromosomes 2"/>
    <property type="match status" value="1"/>
</dbReference>
<evidence type="ECO:0000256" key="9">
    <source>
        <dbReference type="ARBA" id="ARBA00023242"/>
    </source>
</evidence>
<dbReference type="GO" id="GO:0016887">
    <property type="term" value="F:ATP hydrolysis activity"/>
    <property type="evidence" value="ECO:0007669"/>
    <property type="project" value="InterPro"/>
</dbReference>
<keyword evidence="4" id="KW-0547">Nucleotide-binding</keyword>
<keyword evidence="9 11" id="KW-0539">Nucleus</keyword>
<dbReference type="Gene3D" id="1.10.287.1490">
    <property type="match status" value="1"/>
</dbReference>
<protein>
    <recommendedName>
        <fullName evidence="11">Structural maintenance of chromosomes protein</fullName>
    </recommendedName>
</protein>
<evidence type="ECO:0000256" key="5">
    <source>
        <dbReference type="ARBA" id="ARBA00022776"/>
    </source>
</evidence>
<evidence type="ECO:0000256" key="12">
    <source>
        <dbReference type="SAM" id="Coils"/>
    </source>
</evidence>
<dbReference type="Gene3D" id="1.20.1060.20">
    <property type="match status" value="1"/>
</dbReference>
<evidence type="ECO:0000256" key="6">
    <source>
        <dbReference type="ARBA" id="ARBA00022840"/>
    </source>
</evidence>
<dbReference type="InterPro" id="IPR024704">
    <property type="entry name" value="SMC"/>
</dbReference>
<dbReference type="Pfam" id="PF02463">
    <property type="entry name" value="SMC_N"/>
    <property type="match status" value="2"/>
</dbReference>
<feature type="coiled-coil region" evidence="12">
    <location>
        <begin position="748"/>
        <end position="992"/>
    </location>
</feature>
<gene>
    <name evidence="15" type="ORF">WG66_2687</name>
</gene>
<dbReference type="InterPro" id="IPR036277">
    <property type="entry name" value="SMC_hinge_sf"/>
</dbReference>
<dbReference type="PANTHER" id="PTHR43977">
    <property type="entry name" value="STRUCTURAL MAINTENANCE OF CHROMOSOMES PROTEIN 3"/>
    <property type="match status" value="1"/>
</dbReference>
<dbReference type="InterPro" id="IPR003395">
    <property type="entry name" value="RecF/RecN/SMC_N"/>
</dbReference>
<proteinExistence type="inferred from homology"/>
<evidence type="ECO:0000256" key="10">
    <source>
        <dbReference type="ARBA" id="ARBA00023306"/>
    </source>
</evidence>
<feature type="coiled-coil region" evidence="12">
    <location>
        <begin position="482"/>
        <end position="509"/>
    </location>
</feature>
<dbReference type="GO" id="GO:0051301">
    <property type="term" value="P:cell division"/>
    <property type="evidence" value="ECO:0007669"/>
    <property type="project" value="UniProtKB-KW"/>
</dbReference>
<feature type="coiled-coil region" evidence="12">
    <location>
        <begin position="686"/>
        <end position="716"/>
    </location>
</feature>
<evidence type="ECO:0000256" key="13">
    <source>
        <dbReference type="SAM" id="MobiDB-lite"/>
    </source>
</evidence>
<feature type="region of interest" description="Disordered" evidence="13">
    <location>
        <begin position="418"/>
        <end position="443"/>
    </location>
</feature>